<dbReference type="PANTHER" id="PTHR11746">
    <property type="entry name" value="O-METHYLTRANSFERASE"/>
    <property type="match status" value="1"/>
</dbReference>
<feature type="domain" description="O-methyltransferase dimerisation" evidence="1">
    <location>
        <begin position="99"/>
        <end position="202"/>
    </location>
</feature>
<dbReference type="InterPro" id="IPR036388">
    <property type="entry name" value="WH-like_DNA-bd_sf"/>
</dbReference>
<reference evidence="2" key="1">
    <citation type="submission" date="2024-02" db="EMBL/GenBank/DDBJ databases">
        <authorList>
            <consortium name="ELIXIR-Norway"/>
            <consortium name="Elixir Norway"/>
        </authorList>
    </citation>
    <scope>NUCLEOTIDE SEQUENCE</scope>
</reference>
<dbReference type="Proteomes" id="UP001497512">
    <property type="component" value="Chromosome 5"/>
</dbReference>
<evidence type="ECO:0000259" key="1">
    <source>
        <dbReference type="Pfam" id="PF08100"/>
    </source>
</evidence>
<dbReference type="InterPro" id="IPR016461">
    <property type="entry name" value="COMT-like"/>
</dbReference>
<dbReference type="SUPFAM" id="SSF46785">
    <property type="entry name" value="Winged helix' DNA-binding domain"/>
    <property type="match status" value="1"/>
</dbReference>
<name>A0ABP0ULI5_9BRYO</name>
<organism evidence="2 3">
    <name type="scientific">Sphagnum troendelagicum</name>
    <dbReference type="NCBI Taxonomy" id="128251"/>
    <lineage>
        <taxon>Eukaryota</taxon>
        <taxon>Viridiplantae</taxon>
        <taxon>Streptophyta</taxon>
        <taxon>Embryophyta</taxon>
        <taxon>Bryophyta</taxon>
        <taxon>Sphagnophytina</taxon>
        <taxon>Sphagnopsida</taxon>
        <taxon>Sphagnales</taxon>
        <taxon>Sphagnaceae</taxon>
        <taxon>Sphagnum</taxon>
    </lineage>
</organism>
<protein>
    <recommendedName>
        <fullName evidence="1">O-methyltransferase dimerisation domain-containing protein</fullName>
    </recommendedName>
</protein>
<dbReference type="PROSITE" id="PS51683">
    <property type="entry name" value="SAM_OMT_II"/>
    <property type="match status" value="1"/>
</dbReference>
<dbReference type="EMBL" id="OZ019897">
    <property type="protein sequence ID" value="CAK9225264.1"/>
    <property type="molecule type" value="Genomic_DNA"/>
</dbReference>
<dbReference type="InterPro" id="IPR036390">
    <property type="entry name" value="WH_DNA-bd_sf"/>
</dbReference>
<evidence type="ECO:0000313" key="3">
    <source>
        <dbReference type="Proteomes" id="UP001497512"/>
    </source>
</evidence>
<dbReference type="Pfam" id="PF08100">
    <property type="entry name" value="Dimerisation"/>
    <property type="match status" value="1"/>
</dbReference>
<evidence type="ECO:0000313" key="2">
    <source>
        <dbReference type="EMBL" id="CAK9225264.1"/>
    </source>
</evidence>
<accession>A0ABP0ULI5</accession>
<dbReference type="InterPro" id="IPR012967">
    <property type="entry name" value="COMT_dimerisation"/>
</dbReference>
<sequence>MFNYTVPGGIAAIYVTTMMGSSTPQARVLPGFSYMFAIKARKGELQRSAESIKRCPQLIRTVNGSTDHHAQAADEDHRQTPFRNGIVDEQDAAARHAAMRLATIMAVPAALKAAIELGVFEILAKASGAGKSLTAKEIVSQVLPPHSGLSVINYAYLERILRLLASENVVRESAVTVPSGNSNSSTERCLYALQPVGTYFVRSDFIGALAGSPA</sequence>
<dbReference type="Gene3D" id="1.10.10.10">
    <property type="entry name" value="Winged helix-like DNA-binding domain superfamily/Winged helix DNA-binding domain"/>
    <property type="match status" value="1"/>
</dbReference>
<keyword evidence="3" id="KW-1185">Reference proteome</keyword>
<gene>
    <name evidence="2" type="ORF">CSSPTR1EN2_LOCUS17378</name>
</gene>
<proteinExistence type="predicted"/>